<organism evidence="2 3">
    <name type="scientific">Paracoccus amoyensis</name>
    <dbReference type="NCBI Taxonomy" id="2760093"/>
    <lineage>
        <taxon>Bacteria</taxon>
        <taxon>Pseudomonadati</taxon>
        <taxon>Pseudomonadota</taxon>
        <taxon>Alphaproteobacteria</taxon>
        <taxon>Rhodobacterales</taxon>
        <taxon>Paracoccaceae</taxon>
        <taxon>Paracoccus</taxon>
    </lineage>
</organism>
<evidence type="ECO:0000313" key="3">
    <source>
        <dbReference type="Proteomes" id="UP000608594"/>
    </source>
</evidence>
<sequence>MTAITGKIAPTKRPGELGIHSMDTFTMTVPNLTVADDFYRTFGLDVREEGDGLGLYTFGSDHRWMSIAEAGSKKLNHLSFAVFEEDFDPMRRRIEAQGVRLLDAPRGVVSNGFWFLDPFGVLIEVKIAEKTSPNEKTPFSLGSTPGGVAAAPQRSKAGIVRPRRLAHVLLFTPDVPKAITFYSRTLGLRLSDRSGDGICFMHGIHGSDHHLVAFAKSSAPGLHHCSWDMGGINEIGKGAMQMADKGYTRGWGMGRHVLGSNYFHYVRDPWGSYSEYSADIDYIPVDHDWEAGDYPPEDSIYLWGPEMPGDFVHNYEADDNA</sequence>
<dbReference type="InterPro" id="IPR050383">
    <property type="entry name" value="GlyoxalaseI/FosfomycinResist"/>
</dbReference>
<feature type="domain" description="VOC" evidence="1">
    <location>
        <begin position="21"/>
        <end position="128"/>
    </location>
</feature>
<evidence type="ECO:0000313" key="2">
    <source>
        <dbReference type="EMBL" id="MBC9247461.1"/>
    </source>
</evidence>
<dbReference type="RefSeq" id="WP_187793936.1">
    <property type="nucleotide sequence ID" value="NZ_JACOQL010000003.1"/>
</dbReference>
<dbReference type="InterPro" id="IPR037523">
    <property type="entry name" value="VOC_core"/>
</dbReference>
<dbReference type="PANTHER" id="PTHR21366:SF14">
    <property type="entry name" value="GLYOXALASE DOMAIN-CONTAINING PROTEIN 5"/>
    <property type="match status" value="1"/>
</dbReference>
<comment type="caution">
    <text evidence="2">The sequence shown here is derived from an EMBL/GenBank/DDBJ whole genome shotgun (WGS) entry which is preliminary data.</text>
</comment>
<dbReference type="Gene3D" id="3.10.180.10">
    <property type="entry name" value="2,3-Dihydroxybiphenyl 1,2-Dioxygenase, domain 1"/>
    <property type="match status" value="2"/>
</dbReference>
<dbReference type="InterPro" id="IPR004360">
    <property type="entry name" value="Glyas_Fos-R_dOase_dom"/>
</dbReference>
<dbReference type="PANTHER" id="PTHR21366">
    <property type="entry name" value="GLYOXALASE FAMILY PROTEIN"/>
    <property type="match status" value="1"/>
</dbReference>
<dbReference type="EMBL" id="JACOQL010000003">
    <property type="protein sequence ID" value="MBC9247461.1"/>
    <property type="molecule type" value="Genomic_DNA"/>
</dbReference>
<dbReference type="InterPro" id="IPR029068">
    <property type="entry name" value="Glyas_Bleomycin-R_OHBP_Dase"/>
</dbReference>
<dbReference type="SUPFAM" id="SSF54593">
    <property type="entry name" value="Glyoxalase/Bleomycin resistance protein/Dihydroxybiphenyl dioxygenase"/>
    <property type="match status" value="1"/>
</dbReference>
<protein>
    <submittedName>
        <fullName evidence="2">VOC family protein</fullName>
    </submittedName>
</protein>
<name>A0A926GCH5_9RHOB</name>
<dbReference type="AlphaFoldDB" id="A0A926GCH5"/>
<keyword evidence="3" id="KW-1185">Reference proteome</keyword>
<dbReference type="PROSITE" id="PS51819">
    <property type="entry name" value="VOC"/>
    <property type="match status" value="2"/>
</dbReference>
<accession>A0A926GCH5</accession>
<proteinExistence type="predicted"/>
<dbReference type="Pfam" id="PF00903">
    <property type="entry name" value="Glyoxalase"/>
    <property type="match status" value="2"/>
</dbReference>
<reference evidence="2" key="1">
    <citation type="submission" date="2020-08" db="EMBL/GenBank/DDBJ databases">
        <title>Paracoccus amoyensis sp. nov., isolated from the surface seawater at coast of Xiamen, Fujian.</title>
        <authorList>
            <person name="Lyu L."/>
        </authorList>
    </citation>
    <scope>NUCLEOTIDE SEQUENCE</scope>
    <source>
        <strain evidence="2">11-3</strain>
    </source>
</reference>
<evidence type="ECO:0000259" key="1">
    <source>
        <dbReference type="PROSITE" id="PS51819"/>
    </source>
</evidence>
<feature type="domain" description="VOC" evidence="1">
    <location>
        <begin position="164"/>
        <end position="279"/>
    </location>
</feature>
<dbReference type="Proteomes" id="UP000608594">
    <property type="component" value="Unassembled WGS sequence"/>
</dbReference>
<dbReference type="CDD" id="cd08360">
    <property type="entry name" value="MhqB_like_C"/>
    <property type="match status" value="1"/>
</dbReference>
<gene>
    <name evidence="2" type="ORF">H4P12_12230</name>
</gene>